<feature type="compositionally biased region" description="Acidic residues" evidence="2">
    <location>
        <begin position="477"/>
        <end position="494"/>
    </location>
</feature>
<evidence type="ECO:0000256" key="2">
    <source>
        <dbReference type="SAM" id="MobiDB-lite"/>
    </source>
</evidence>
<sequence length="659" mass="73543">MLQSRDFDAAVEISAVTCICKRELVRLFGEMLDFESCGTSEFDNRSKGAEERCVELESEIVKRKSEYEALEAKFRALEVEKLAMEEVIKALNRESDGIKEQDNSGGDEKNKYFGGEKGTERIVDLTEDKWEEDKVFQLMIENKVLECEKKKAENEVEAWKEKFRELELGILKLDNNLVLKGGKVPLAERIRLEDGSPNVNSPEDSRTTQPNKRIKLEDGLHVERDLECSRDKDIVVDLVDVGSTCHSLGKGICDLQSAGSPPDGTLCKHRDGIKEEKKGVCVEYTNSRQARKQLKFEEDGSPCKKMAPSTPGGGVPSSLSVINISDSDDELNITHCHTLLPTDDKGTKGVCISLRSVLGETVGCEKDMTIKNCIKQTDTDHNVEEDTDDSNEAFLLASTPKRKRASNIVTSDSESSDDNIPIRKPKKMHLQEKIHDQVGSASVVDNATGAATPRRRRLVRLRKCGEGGGAERNYSNEDVEDDELLEEVGSDSEGESLGGFIVNSSDDSKGNDASTESEDSSDDNVNFDEILSKFQRNKNHKSKWEFEADMLAAFGKDPYLCMKAVCALYRQQTCEEKISKGSLCNNYRGFSKFDALRGSVLAEFLTGGDPNGDVNKTVKELKEYDPRGIEQCRTLASRYSKQLFEIYNNKEDPLFLPSF</sequence>
<evidence type="ECO:0000256" key="1">
    <source>
        <dbReference type="SAM" id="Coils"/>
    </source>
</evidence>
<dbReference type="Proteomes" id="UP001054821">
    <property type="component" value="Chromosome 2"/>
</dbReference>
<keyword evidence="1" id="KW-0175">Coiled coil</keyword>
<name>A0AAD4WQZ8_PRUDU</name>
<gene>
    <name evidence="3" type="ORF">L3X38_015043</name>
</gene>
<dbReference type="PANTHER" id="PTHR34380">
    <property type="entry name" value="BNAA03G12380D PROTEIN"/>
    <property type="match status" value="1"/>
</dbReference>
<feature type="region of interest" description="Disordered" evidence="2">
    <location>
        <begin position="402"/>
        <end position="422"/>
    </location>
</feature>
<proteinExistence type="predicted"/>
<feature type="region of interest" description="Disordered" evidence="2">
    <location>
        <begin position="462"/>
        <end position="526"/>
    </location>
</feature>
<feature type="compositionally biased region" description="Acidic residues" evidence="2">
    <location>
        <begin position="515"/>
        <end position="526"/>
    </location>
</feature>
<protein>
    <submittedName>
        <fullName evidence="3">Uncharacterized protein</fullName>
    </submittedName>
</protein>
<dbReference type="AlphaFoldDB" id="A0AAD4WQZ8"/>
<evidence type="ECO:0000313" key="3">
    <source>
        <dbReference type="EMBL" id="KAI5347164.1"/>
    </source>
</evidence>
<keyword evidence="4" id="KW-1185">Reference proteome</keyword>
<evidence type="ECO:0000313" key="4">
    <source>
        <dbReference type="Proteomes" id="UP001054821"/>
    </source>
</evidence>
<dbReference type="EMBL" id="JAJFAZ020000002">
    <property type="protein sequence ID" value="KAI5347164.1"/>
    <property type="molecule type" value="Genomic_DNA"/>
</dbReference>
<feature type="coiled-coil region" evidence="1">
    <location>
        <begin position="53"/>
        <end position="101"/>
    </location>
</feature>
<reference evidence="3 4" key="1">
    <citation type="journal article" date="2022" name="G3 (Bethesda)">
        <title>Whole-genome sequence and methylome profiling of the almond [Prunus dulcis (Mill.) D.A. Webb] cultivar 'Nonpareil'.</title>
        <authorList>
            <person name="D'Amico-Willman K.M."/>
            <person name="Ouma W.Z."/>
            <person name="Meulia T."/>
            <person name="Sideli G.M."/>
            <person name="Gradziel T.M."/>
            <person name="Fresnedo-Ramirez J."/>
        </authorList>
    </citation>
    <scope>NUCLEOTIDE SEQUENCE [LARGE SCALE GENOMIC DNA]</scope>
    <source>
        <strain evidence="3">Clone GOH B32 T37-40</strain>
    </source>
</reference>
<dbReference type="PANTHER" id="PTHR34380:SF1">
    <property type="entry name" value="OS01G0221300 PROTEIN"/>
    <property type="match status" value="1"/>
</dbReference>
<comment type="caution">
    <text evidence="3">The sequence shown here is derived from an EMBL/GenBank/DDBJ whole genome shotgun (WGS) entry which is preliminary data.</text>
</comment>
<feature type="coiled-coil region" evidence="1">
    <location>
        <begin position="135"/>
        <end position="169"/>
    </location>
</feature>
<organism evidence="3 4">
    <name type="scientific">Prunus dulcis</name>
    <name type="common">Almond</name>
    <name type="synonym">Amygdalus dulcis</name>
    <dbReference type="NCBI Taxonomy" id="3755"/>
    <lineage>
        <taxon>Eukaryota</taxon>
        <taxon>Viridiplantae</taxon>
        <taxon>Streptophyta</taxon>
        <taxon>Embryophyta</taxon>
        <taxon>Tracheophyta</taxon>
        <taxon>Spermatophyta</taxon>
        <taxon>Magnoliopsida</taxon>
        <taxon>eudicotyledons</taxon>
        <taxon>Gunneridae</taxon>
        <taxon>Pentapetalae</taxon>
        <taxon>rosids</taxon>
        <taxon>fabids</taxon>
        <taxon>Rosales</taxon>
        <taxon>Rosaceae</taxon>
        <taxon>Amygdaloideae</taxon>
        <taxon>Amygdaleae</taxon>
        <taxon>Prunus</taxon>
    </lineage>
</organism>
<accession>A0AAD4WQZ8</accession>